<dbReference type="PRINTS" id="PR00083">
    <property type="entry name" value="HOLDHDRGNASE"/>
</dbReference>
<dbReference type="GO" id="GO:0046872">
    <property type="term" value="F:metal ion binding"/>
    <property type="evidence" value="ECO:0007669"/>
    <property type="project" value="UniProtKB-KW"/>
</dbReference>
<evidence type="ECO:0000256" key="6">
    <source>
        <dbReference type="RuleBase" id="RU004175"/>
    </source>
</evidence>
<dbReference type="FunFam" id="3.40.50.1980:FF:000001">
    <property type="entry name" value="Histidinol dehydrogenase"/>
    <property type="match status" value="1"/>
</dbReference>
<evidence type="ECO:0000256" key="2">
    <source>
        <dbReference type="ARBA" id="ARBA00010178"/>
    </source>
</evidence>
<dbReference type="CDD" id="cd06572">
    <property type="entry name" value="Histidinol_dh"/>
    <property type="match status" value="1"/>
</dbReference>
<evidence type="ECO:0000256" key="5">
    <source>
        <dbReference type="ARBA" id="ARBA00023002"/>
    </source>
</evidence>
<evidence type="ECO:0000256" key="3">
    <source>
        <dbReference type="ARBA" id="ARBA00022723"/>
    </source>
</evidence>
<evidence type="ECO:0000313" key="7">
    <source>
        <dbReference type="EMBL" id="CAE0434838.1"/>
    </source>
</evidence>
<gene>
    <name evidence="7" type="ORF">ASTO00021_LOCUS5134</name>
</gene>
<keyword evidence="5" id="KW-0560">Oxidoreductase</keyword>
<proteinExistence type="inferred from homology"/>
<dbReference type="PANTHER" id="PTHR21256:SF2">
    <property type="entry name" value="HISTIDINE BIOSYNTHESIS TRIFUNCTIONAL PROTEIN"/>
    <property type="match status" value="1"/>
</dbReference>
<name>A0A7S3PC51_9STRA</name>
<dbReference type="GO" id="GO:0004399">
    <property type="term" value="F:histidinol dehydrogenase activity"/>
    <property type="evidence" value="ECO:0007669"/>
    <property type="project" value="InterPro"/>
</dbReference>
<keyword evidence="4" id="KW-0862">Zinc</keyword>
<dbReference type="PANTHER" id="PTHR21256">
    <property type="entry name" value="HISTIDINOL DEHYDROGENASE HDH"/>
    <property type="match status" value="1"/>
</dbReference>
<dbReference type="AlphaFoldDB" id="A0A7S3PC51"/>
<evidence type="ECO:0008006" key="8">
    <source>
        <dbReference type="Google" id="ProtNLM"/>
    </source>
</evidence>
<reference evidence="7" key="1">
    <citation type="submission" date="2021-01" db="EMBL/GenBank/DDBJ databases">
        <authorList>
            <person name="Corre E."/>
            <person name="Pelletier E."/>
            <person name="Niang G."/>
            <person name="Scheremetjew M."/>
            <person name="Finn R."/>
            <person name="Kale V."/>
            <person name="Holt S."/>
            <person name="Cochrane G."/>
            <person name="Meng A."/>
            <person name="Brown T."/>
            <person name="Cohen L."/>
        </authorList>
    </citation>
    <scope>NUCLEOTIDE SEQUENCE</scope>
    <source>
        <strain evidence="7">GSBS06</strain>
    </source>
</reference>
<dbReference type="PIRSF" id="PIRSF000099">
    <property type="entry name" value="Histidinol_dh"/>
    <property type="match status" value="1"/>
</dbReference>
<accession>A0A7S3PC51</accession>
<keyword evidence="3" id="KW-0479">Metal-binding</keyword>
<protein>
    <recommendedName>
        <fullName evidence="8">Histidinol dehydrogenase</fullName>
    </recommendedName>
</protein>
<dbReference type="SUPFAM" id="SSF53720">
    <property type="entry name" value="ALDH-like"/>
    <property type="match status" value="1"/>
</dbReference>
<organism evidence="7">
    <name type="scientific">Aplanochytrium stocchinoi</name>
    <dbReference type="NCBI Taxonomy" id="215587"/>
    <lineage>
        <taxon>Eukaryota</taxon>
        <taxon>Sar</taxon>
        <taxon>Stramenopiles</taxon>
        <taxon>Bigyra</taxon>
        <taxon>Labyrinthulomycetes</taxon>
        <taxon>Thraustochytrida</taxon>
        <taxon>Thraustochytriidae</taxon>
        <taxon>Aplanochytrium</taxon>
    </lineage>
</organism>
<evidence type="ECO:0000256" key="4">
    <source>
        <dbReference type="ARBA" id="ARBA00022833"/>
    </source>
</evidence>
<dbReference type="InterPro" id="IPR012131">
    <property type="entry name" value="Hstdl_DH"/>
</dbReference>
<dbReference type="Pfam" id="PF00815">
    <property type="entry name" value="Histidinol_dh"/>
    <property type="match status" value="1"/>
</dbReference>
<dbReference type="GO" id="GO:0051287">
    <property type="term" value="F:NAD binding"/>
    <property type="evidence" value="ECO:0007669"/>
    <property type="project" value="InterPro"/>
</dbReference>
<dbReference type="InterPro" id="IPR022695">
    <property type="entry name" value="Histidinol_DH_monofunct"/>
</dbReference>
<comment type="cofactor">
    <cofactor evidence="1">
        <name>Zn(2+)</name>
        <dbReference type="ChEBI" id="CHEBI:29105"/>
    </cofactor>
</comment>
<dbReference type="InterPro" id="IPR016161">
    <property type="entry name" value="Ald_DH/histidinol_DH"/>
</dbReference>
<dbReference type="Gene3D" id="1.20.5.1300">
    <property type="match status" value="1"/>
</dbReference>
<sequence>MVLIRKKPSEVKGLKLDPIDKKTRQQSADILKDIEKDGIAGFRKHAERLGDLKPGQEFVIGKEKLKAAFESLPKDEQEMLVRTADRIRKFAQVQMSSVKEVTTDIPGGKAGQKLAPVAAAGCYAPGGRYPLPSSVLMTAITARVAGVKKVWVASPNPVAVTLAAAYIADVDALLAVGGPQAIGAFAYGLEDIVPQCNAIVGPGNRWVTAAKQIVSGSQCTIDMLAGPSECLVICDKSAKPDIIAADLLAQAEHDTDALPILVTTDETMIDKVNEELEKQLETLPTAETARVSASKGIAVYCKTMEKAIEISDVFAPEHLEVMTENSQQVADKLNNYGGLFIGERSAEVFGDYGAGPNHVLPTSGSARHTGGLSVFMFLRVRTWMRIDENNEASNMLIRDSAQLARLEGLEGHARAADIRRGELSNKRQKIA</sequence>
<dbReference type="GO" id="GO:0000105">
    <property type="term" value="P:L-histidine biosynthetic process"/>
    <property type="evidence" value="ECO:0007669"/>
    <property type="project" value="InterPro"/>
</dbReference>
<dbReference type="NCBIfam" id="TIGR00069">
    <property type="entry name" value="hisD"/>
    <property type="match status" value="1"/>
</dbReference>
<dbReference type="Gene3D" id="3.40.50.1980">
    <property type="entry name" value="Nitrogenase molybdenum iron protein domain"/>
    <property type="match status" value="2"/>
</dbReference>
<dbReference type="EMBL" id="HBIN01007009">
    <property type="protein sequence ID" value="CAE0434838.1"/>
    <property type="molecule type" value="Transcribed_RNA"/>
</dbReference>
<dbReference type="GO" id="GO:0005829">
    <property type="term" value="C:cytosol"/>
    <property type="evidence" value="ECO:0007669"/>
    <property type="project" value="TreeGrafter"/>
</dbReference>
<evidence type="ECO:0000256" key="1">
    <source>
        <dbReference type="ARBA" id="ARBA00001947"/>
    </source>
</evidence>
<comment type="similarity">
    <text evidence="2 6">Belongs to the histidinol dehydrogenase family.</text>
</comment>